<evidence type="ECO:0000256" key="1">
    <source>
        <dbReference type="SAM" id="MobiDB-lite"/>
    </source>
</evidence>
<dbReference type="Proteomes" id="UP000769157">
    <property type="component" value="Unassembled WGS sequence"/>
</dbReference>
<organism evidence="2 3">
    <name type="scientific">Ogataea philodendri</name>
    <dbReference type="NCBI Taxonomy" id="1378263"/>
    <lineage>
        <taxon>Eukaryota</taxon>
        <taxon>Fungi</taxon>
        <taxon>Dikarya</taxon>
        <taxon>Ascomycota</taxon>
        <taxon>Saccharomycotina</taxon>
        <taxon>Pichiomycetes</taxon>
        <taxon>Pichiales</taxon>
        <taxon>Pichiaceae</taxon>
        <taxon>Ogataea</taxon>
    </lineage>
</organism>
<proteinExistence type="predicted"/>
<accession>A0A9P8PB74</accession>
<reference evidence="2" key="1">
    <citation type="journal article" date="2021" name="Open Biol.">
        <title>Shared evolutionary footprints suggest mitochondrial oxidative damage underlies multiple complex I losses in fungi.</title>
        <authorList>
            <person name="Schikora-Tamarit M.A."/>
            <person name="Marcet-Houben M."/>
            <person name="Nosek J."/>
            <person name="Gabaldon T."/>
        </authorList>
    </citation>
    <scope>NUCLEOTIDE SEQUENCE</scope>
    <source>
        <strain evidence="2">CBS6075</strain>
    </source>
</reference>
<reference evidence="2" key="2">
    <citation type="submission" date="2021-01" db="EMBL/GenBank/DDBJ databases">
        <authorList>
            <person name="Schikora-Tamarit M.A."/>
        </authorList>
    </citation>
    <scope>NUCLEOTIDE SEQUENCE</scope>
    <source>
        <strain evidence="2">CBS6075</strain>
    </source>
</reference>
<protein>
    <submittedName>
        <fullName evidence="2">Uncharacterized protein</fullName>
    </submittedName>
</protein>
<dbReference type="EMBL" id="JAEUBE010000158">
    <property type="protein sequence ID" value="KAH3668365.1"/>
    <property type="molecule type" value="Genomic_DNA"/>
</dbReference>
<comment type="caution">
    <text evidence="2">The sequence shown here is derived from an EMBL/GenBank/DDBJ whole genome shotgun (WGS) entry which is preliminary data.</text>
</comment>
<dbReference type="AlphaFoldDB" id="A0A9P8PB74"/>
<evidence type="ECO:0000313" key="2">
    <source>
        <dbReference type="EMBL" id="KAH3668365.1"/>
    </source>
</evidence>
<sequence>MSEAEEAIGLIGNSAEETEEDDEYVVDEDDSGVEDGRSAVEALRAISNGIQVPWIFKKPPRTRLRSGSSSGEESMSFTISALELPMAFQRPVR</sequence>
<evidence type="ECO:0000313" key="3">
    <source>
        <dbReference type="Proteomes" id="UP000769157"/>
    </source>
</evidence>
<gene>
    <name evidence="2" type="ORF">OGAPHI_002119</name>
</gene>
<name>A0A9P8PB74_9ASCO</name>
<feature type="compositionally biased region" description="Acidic residues" evidence="1">
    <location>
        <begin position="16"/>
        <end position="33"/>
    </location>
</feature>
<dbReference type="RefSeq" id="XP_046062779.1">
    <property type="nucleotide sequence ID" value="XM_046202955.1"/>
</dbReference>
<dbReference type="GeneID" id="70234086"/>
<feature type="region of interest" description="Disordered" evidence="1">
    <location>
        <begin position="1"/>
        <end position="33"/>
    </location>
</feature>
<keyword evidence="3" id="KW-1185">Reference proteome</keyword>